<reference evidence="16" key="1">
    <citation type="submission" date="2014-09" db="EMBL/GenBank/DDBJ databases">
        <title>Draft genome sequence of an oleaginous Mucoromycotina fungus Mucor ambiguus NBRC6742.</title>
        <authorList>
            <person name="Takeda I."/>
            <person name="Yamane N."/>
            <person name="Morita T."/>
            <person name="Tamano K."/>
            <person name="Machida M."/>
            <person name="Baker S."/>
            <person name="Koike H."/>
        </authorList>
    </citation>
    <scope>NUCLEOTIDE SEQUENCE</scope>
    <source>
        <strain evidence="16">NBRC 6742</strain>
    </source>
</reference>
<comment type="similarity">
    <text evidence="3">Belongs to the acyl carrier protein (ACP) family.</text>
</comment>
<evidence type="ECO:0000256" key="1">
    <source>
        <dbReference type="ARBA" id="ARBA00004173"/>
    </source>
</evidence>
<dbReference type="HAMAP" id="MF_01217">
    <property type="entry name" value="Acyl_carrier"/>
    <property type="match status" value="1"/>
</dbReference>
<evidence type="ECO:0000256" key="4">
    <source>
        <dbReference type="ARBA" id="ARBA00022448"/>
    </source>
</evidence>
<dbReference type="InterPro" id="IPR036736">
    <property type="entry name" value="ACP-like_sf"/>
</dbReference>
<evidence type="ECO:0000313" key="17">
    <source>
        <dbReference type="Proteomes" id="UP000053815"/>
    </source>
</evidence>
<evidence type="ECO:0000256" key="8">
    <source>
        <dbReference type="ARBA" id="ARBA00022832"/>
    </source>
</evidence>
<evidence type="ECO:0000313" key="16">
    <source>
        <dbReference type="EMBL" id="GAN11685.1"/>
    </source>
</evidence>
<keyword evidence="7" id="KW-0597">Phosphoprotein</keyword>
<dbReference type="GO" id="GO:0099128">
    <property type="term" value="C:mitochondrial [2Fe-2S] assembly complex"/>
    <property type="evidence" value="ECO:0007669"/>
    <property type="project" value="UniProtKB-ARBA"/>
</dbReference>
<dbReference type="InterPro" id="IPR009081">
    <property type="entry name" value="PP-bd_ACP"/>
</dbReference>
<evidence type="ECO:0000256" key="9">
    <source>
        <dbReference type="ARBA" id="ARBA00022946"/>
    </source>
</evidence>
<feature type="domain" description="Carrier" evidence="15">
    <location>
        <begin position="43"/>
        <end position="118"/>
    </location>
</feature>
<keyword evidence="11" id="KW-0443">Lipid metabolism</keyword>
<evidence type="ECO:0000256" key="7">
    <source>
        <dbReference type="ARBA" id="ARBA00022553"/>
    </source>
</evidence>
<protein>
    <recommendedName>
        <fullName evidence="14">Acyl carrier protein</fullName>
    </recommendedName>
</protein>
<proteinExistence type="inferred from homology"/>
<dbReference type="EMBL" id="DF837100">
    <property type="protein sequence ID" value="GAN11685.1"/>
    <property type="molecule type" value="Genomic_DNA"/>
</dbReference>
<comment type="function">
    <text evidence="14">Carrier of the growing fatty acid chain in fatty acid biosynthesis.</text>
</comment>
<comment type="pathway">
    <text evidence="2">Lipid metabolism; fatty acid biosynthesis.</text>
</comment>
<keyword evidence="5 14" id="KW-0596">Phosphopantetheine</keyword>
<organism evidence="16">
    <name type="scientific">Mucor ambiguus</name>
    <dbReference type="NCBI Taxonomy" id="91626"/>
    <lineage>
        <taxon>Eukaryota</taxon>
        <taxon>Fungi</taxon>
        <taxon>Fungi incertae sedis</taxon>
        <taxon>Mucoromycota</taxon>
        <taxon>Mucoromycotina</taxon>
        <taxon>Mucoromycetes</taxon>
        <taxon>Mucorales</taxon>
        <taxon>Mucorineae</taxon>
        <taxon>Mucoraceae</taxon>
        <taxon>Mucor</taxon>
    </lineage>
</organism>
<evidence type="ECO:0000256" key="11">
    <source>
        <dbReference type="ARBA" id="ARBA00023098"/>
    </source>
</evidence>
<keyword evidence="10" id="KW-0249">Electron transport</keyword>
<keyword evidence="16" id="KW-0830">Ubiquinone</keyword>
<evidence type="ECO:0000256" key="6">
    <source>
        <dbReference type="ARBA" id="ARBA00022516"/>
    </source>
</evidence>
<keyword evidence="8" id="KW-0276">Fatty acid metabolism</keyword>
<keyword evidence="12" id="KW-0496">Mitochondrion</keyword>
<dbReference type="PROSITE" id="PS00012">
    <property type="entry name" value="PHOSPHOPANTETHEINE"/>
    <property type="match status" value="1"/>
</dbReference>
<keyword evidence="9" id="KW-0809">Transit peptide</keyword>
<evidence type="ECO:0000256" key="2">
    <source>
        <dbReference type="ARBA" id="ARBA00005194"/>
    </source>
</evidence>
<dbReference type="NCBIfam" id="NF002148">
    <property type="entry name" value="PRK00982.1-2"/>
    <property type="match status" value="1"/>
</dbReference>
<dbReference type="PANTHER" id="PTHR20863">
    <property type="entry name" value="ACYL CARRIER PROTEIN"/>
    <property type="match status" value="1"/>
</dbReference>
<comment type="subcellular location">
    <subcellularLocation>
        <location evidence="1">Mitochondrion</location>
    </subcellularLocation>
</comment>
<dbReference type="FunFam" id="1.10.1200.10:FF:000003">
    <property type="entry name" value="Acyl carrier protein"/>
    <property type="match status" value="1"/>
</dbReference>
<dbReference type="PROSITE" id="PS50075">
    <property type="entry name" value="CARRIER"/>
    <property type="match status" value="1"/>
</dbReference>
<evidence type="ECO:0000256" key="14">
    <source>
        <dbReference type="RuleBase" id="RU000722"/>
    </source>
</evidence>
<dbReference type="InterPro" id="IPR006162">
    <property type="entry name" value="Ppantetheine_attach_site"/>
</dbReference>
<dbReference type="GO" id="GO:0000036">
    <property type="term" value="F:acyl carrier activity"/>
    <property type="evidence" value="ECO:0007669"/>
    <property type="project" value="TreeGrafter"/>
</dbReference>
<accession>A0A0C9LZ65</accession>
<dbReference type="GO" id="GO:0000035">
    <property type="term" value="F:acyl binding"/>
    <property type="evidence" value="ECO:0007669"/>
    <property type="project" value="TreeGrafter"/>
</dbReference>
<dbReference type="SUPFAM" id="SSF47336">
    <property type="entry name" value="ACP-like"/>
    <property type="match status" value="1"/>
</dbReference>
<keyword evidence="6 14" id="KW-0444">Lipid biosynthesis</keyword>
<dbReference type="STRING" id="91626.A0A0C9LZ65"/>
<keyword evidence="13 14" id="KW-0275">Fatty acid biosynthesis</keyword>
<keyword evidence="17" id="KW-1185">Reference proteome</keyword>
<sequence>MFRPTILFNAAAKAAAMRPAMSVSRIAAPAACRFYSSGGLSQSDIEVRVLDILRGFDKVDANKIALESHFVKDLGLDSLDTVEVVMAIEEEFSVEIPDKEADDIKTAKQAVEYISHRADAH</sequence>
<evidence type="ECO:0000256" key="3">
    <source>
        <dbReference type="ARBA" id="ARBA00010930"/>
    </source>
</evidence>
<dbReference type="NCBIfam" id="TIGR00517">
    <property type="entry name" value="acyl_carrier"/>
    <property type="match status" value="1"/>
</dbReference>
<evidence type="ECO:0000256" key="10">
    <source>
        <dbReference type="ARBA" id="ARBA00022982"/>
    </source>
</evidence>
<dbReference type="OrthoDB" id="448946at2759"/>
<dbReference type="InterPro" id="IPR003231">
    <property type="entry name" value="ACP"/>
</dbReference>
<dbReference type="Pfam" id="PF00550">
    <property type="entry name" value="PP-binding"/>
    <property type="match status" value="1"/>
</dbReference>
<keyword evidence="4" id="KW-0813">Transport</keyword>
<evidence type="ECO:0000256" key="13">
    <source>
        <dbReference type="ARBA" id="ARBA00023160"/>
    </source>
</evidence>
<dbReference type="Proteomes" id="UP000053815">
    <property type="component" value="Unassembled WGS sequence"/>
</dbReference>
<dbReference type="AlphaFoldDB" id="A0A0C9LZ65"/>
<evidence type="ECO:0000256" key="5">
    <source>
        <dbReference type="ARBA" id="ARBA00022450"/>
    </source>
</evidence>
<gene>
    <name evidence="16" type="ORF">MAM1_0811c11266</name>
</gene>
<dbReference type="PANTHER" id="PTHR20863:SF28">
    <property type="entry name" value="ACYL CARRIER PROTEIN, MITOCHONDRIAL"/>
    <property type="match status" value="1"/>
</dbReference>
<evidence type="ECO:0000256" key="12">
    <source>
        <dbReference type="ARBA" id="ARBA00023128"/>
    </source>
</evidence>
<name>A0A0C9LZ65_9FUNG</name>
<evidence type="ECO:0000259" key="15">
    <source>
        <dbReference type="PROSITE" id="PS50075"/>
    </source>
</evidence>
<dbReference type="Gene3D" id="1.10.1200.10">
    <property type="entry name" value="ACP-like"/>
    <property type="match status" value="1"/>
</dbReference>